<organism evidence="1 2">
    <name type="scientific">Dentiscutata heterogama</name>
    <dbReference type="NCBI Taxonomy" id="1316150"/>
    <lineage>
        <taxon>Eukaryota</taxon>
        <taxon>Fungi</taxon>
        <taxon>Fungi incertae sedis</taxon>
        <taxon>Mucoromycota</taxon>
        <taxon>Glomeromycotina</taxon>
        <taxon>Glomeromycetes</taxon>
        <taxon>Diversisporales</taxon>
        <taxon>Gigasporaceae</taxon>
        <taxon>Dentiscutata</taxon>
    </lineage>
</organism>
<feature type="non-terminal residue" evidence="1">
    <location>
        <position position="151"/>
    </location>
</feature>
<comment type="caution">
    <text evidence="1">The sequence shown here is derived from an EMBL/GenBank/DDBJ whole genome shotgun (WGS) entry which is preliminary data.</text>
</comment>
<dbReference type="EMBL" id="CAJVPU010035419">
    <property type="protein sequence ID" value="CAG8727752.1"/>
    <property type="molecule type" value="Genomic_DNA"/>
</dbReference>
<evidence type="ECO:0000313" key="2">
    <source>
        <dbReference type="Proteomes" id="UP000789702"/>
    </source>
</evidence>
<evidence type="ECO:0000313" key="1">
    <source>
        <dbReference type="EMBL" id="CAG8727752.1"/>
    </source>
</evidence>
<dbReference type="Proteomes" id="UP000789702">
    <property type="component" value="Unassembled WGS sequence"/>
</dbReference>
<reference evidence="1" key="1">
    <citation type="submission" date="2021-06" db="EMBL/GenBank/DDBJ databases">
        <authorList>
            <person name="Kallberg Y."/>
            <person name="Tangrot J."/>
            <person name="Rosling A."/>
        </authorList>
    </citation>
    <scope>NUCLEOTIDE SEQUENCE</scope>
    <source>
        <strain evidence="1">IL203A</strain>
    </source>
</reference>
<gene>
    <name evidence="1" type="ORF">DHETER_LOCUS13239</name>
</gene>
<accession>A0ACA9Q2N4</accession>
<name>A0ACA9Q2N4_9GLOM</name>
<keyword evidence="2" id="KW-1185">Reference proteome</keyword>
<proteinExistence type="predicted"/>
<protein>
    <submittedName>
        <fullName evidence="1">15025_t:CDS:1</fullName>
    </submittedName>
</protein>
<sequence>MPFTYPIFGMVHATKPKTHNQITSHDQSVFHNQITPFGQIMSYQTIQPNGQIMSHQTIQPNISPATLSNMLPTMPPGFNPYIYPYNSFHYQIPQPQTITRYNISLNNFFYELDKIYDGKGIYTALEKSFEKQEIIVNGIKELTDNQLIELD</sequence>